<dbReference type="EMBL" id="GDRN01102800">
    <property type="protein sequence ID" value="JAI58177.1"/>
    <property type="molecule type" value="Transcribed_RNA"/>
</dbReference>
<dbReference type="GO" id="GO:0006513">
    <property type="term" value="P:protein monoubiquitination"/>
    <property type="evidence" value="ECO:0007669"/>
    <property type="project" value="TreeGrafter"/>
</dbReference>
<accession>A0A0P4VWK1</accession>
<dbReference type="GO" id="GO:0061630">
    <property type="term" value="F:ubiquitin protein ligase activity"/>
    <property type="evidence" value="ECO:0007669"/>
    <property type="project" value="TreeGrafter"/>
</dbReference>
<dbReference type="SUPFAM" id="SSF57850">
    <property type="entry name" value="RING/U-box"/>
    <property type="match status" value="1"/>
</dbReference>
<evidence type="ECO:0000256" key="1">
    <source>
        <dbReference type="ARBA" id="ARBA00022771"/>
    </source>
</evidence>
<dbReference type="InterPro" id="IPR026848">
    <property type="entry name" value="Fancl"/>
</dbReference>
<dbReference type="CDD" id="cd23831">
    <property type="entry name" value="DRWD-N_FANCL"/>
    <property type="match status" value="1"/>
</dbReference>
<keyword evidence="2" id="KW-0862">Zinc</keyword>
<dbReference type="InterPro" id="IPR026850">
    <property type="entry name" value="FANCL_C"/>
</dbReference>
<dbReference type="CDD" id="cd23786">
    <property type="entry name" value="ELF_FANCL"/>
    <property type="match status" value="1"/>
</dbReference>
<dbReference type="GO" id="GO:0008270">
    <property type="term" value="F:zinc ion binding"/>
    <property type="evidence" value="ECO:0007669"/>
    <property type="project" value="UniProtKB-KW"/>
</dbReference>
<dbReference type="InterPro" id="IPR013083">
    <property type="entry name" value="Znf_RING/FYVE/PHD"/>
</dbReference>
<dbReference type="AlphaFoldDB" id="A0A0P4VWK1"/>
<sequence length="377" mass="42622">MALSEFCSHFPLLCPRCRPSKPPHEFCGFVDIGGVDREVRVETPHFPRVEGMRISSDTCLQELVVSHMDQLLEAQKTSSTALEYLQKFQKVCSEAVRCDNRGREEGELQVELNESLVRCLLAHLEGLGWSRVQQVSPNFTSFTLQTRDAGERVHLLRVRVADGYPHEEPTVEADLPGGFEFIYEPSEGVAGVVRVWEARLASLQEFWDVMDQIDKAALVLDPPTPCRHHTFRRLLLGNQVNVQVTLSPQQPRHLPQCLLFGPSKRTRPINTRLTHTYEEWDAERSFVENLEHLLGESVVRECGGVEGVEQEVECPICYSLHFQGSLPDQPCEHCCTPFHAACLYDWLSSLPAARQSINIITGECPYCSKNITCKIPV</sequence>
<dbReference type="InterPro" id="IPR043003">
    <property type="entry name" value="FANCL_d3_sf"/>
</dbReference>
<name>A0A0P4VWK1_SCYOL</name>
<evidence type="ECO:0000313" key="5">
    <source>
        <dbReference type="EMBL" id="JAI58177.1"/>
    </source>
</evidence>
<dbReference type="PROSITE" id="PS50089">
    <property type="entry name" value="ZF_RING_2"/>
    <property type="match status" value="1"/>
</dbReference>
<dbReference type="Gene3D" id="3.30.40.10">
    <property type="entry name" value="Zinc/RING finger domain, C3HC4 (zinc finger)"/>
    <property type="match status" value="1"/>
</dbReference>
<dbReference type="InterPro" id="IPR016135">
    <property type="entry name" value="UBQ-conjugating_enzyme/RWD"/>
</dbReference>
<dbReference type="GO" id="GO:0036297">
    <property type="term" value="P:interstrand cross-link repair"/>
    <property type="evidence" value="ECO:0007669"/>
    <property type="project" value="InterPro"/>
</dbReference>
<dbReference type="Pfam" id="PF11793">
    <property type="entry name" value="FANCL_C"/>
    <property type="match status" value="1"/>
</dbReference>
<dbReference type="Pfam" id="PF18891">
    <property type="entry name" value="FANCL_d3"/>
    <property type="match status" value="1"/>
</dbReference>
<dbReference type="InterPro" id="IPR043898">
    <property type="entry name" value="FANCL_d2"/>
</dbReference>
<keyword evidence="1 3" id="KW-0863">Zinc-finger</keyword>
<protein>
    <recommendedName>
        <fullName evidence="4">RING-type domain-containing protein</fullName>
    </recommendedName>
</protein>
<organism evidence="5">
    <name type="scientific">Scylla olivacea</name>
    <name type="common">Orange mud crab</name>
    <name type="synonym">Cancer olivacea</name>
    <dbReference type="NCBI Taxonomy" id="85551"/>
    <lineage>
        <taxon>Eukaryota</taxon>
        <taxon>Metazoa</taxon>
        <taxon>Ecdysozoa</taxon>
        <taxon>Arthropoda</taxon>
        <taxon>Crustacea</taxon>
        <taxon>Multicrustacea</taxon>
        <taxon>Malacostraca</taxon>
        <taxon>Eumalacostraca</taxon>
        <taxon>Eucarida</taxon>
        <taxon>Decapoda</taxon>
        <taxon>Pleocyemata</taxon>
        <taxon>Brachyura</taxon>
        <taxon>Eubrachyura</taxon>
        <taxon>Portunoidea</taxon>
        <taxon>Portunidae</taxon>
        <taxon>Portuninae</taxon>
        <taxon>Scylla</taxon>
    </lineage>
</organism>
<dbReference type="GO" id="GO:0043240">
    <property type="term" value="C:Fanconi anaemia nuclear complex"/>
    <property type="evidence" value="ECO:0007669"/>
    <property type="project" value="InterPro"/>
</dbReference>
<dbReference type="InterPro" id="IPR001841">
    <property type="entry name" value="Znf_RING"/>
</dbReference>
<dbReference type="SMART" id="SM01197">
    <property type="entry name" value="FANCL_C"/>
    <property type="match status" value="1"/>
</dbReference>
<keyword evidence="1 3" id="KW-0479">Metal-binding</keyword>
<evidence type="ECO:0000259" key="4">
    <source>
        <dbReference type="PROSITE" id="PS50089"/>
    </source>
</evidence>
<proteinExistence type="predicted"/>
<dbReference type="InterPro" id="IPR044037">
    <property type="entry name" value="FANCL_d3"/>
</dbReference>
<reference evidence="5" key="1">
    <citation type="submission" date="2015-09" db="EMBL/GenBank/DDBJ databases">
        <title>Scylla olivacea transcriptome.</title>
        <authorList>
            <person name="Ikhwanuddin M."/>
        </authorList>
    </citation>
    <scope>NUCLEOTIDE SEQUENCE</scope>
</reference>
<dbReference type="PANTHER" id="PTHR13206:SF0">
    <property type="entry name" value="E3 UBIQUITIN-PROTEIN LIGASE FANCL"/>
    <property type="match status" value="1"/>
</dbReference>
<dbReference type="Pfam" id="PF18890">
    <property type="entry name" value="FANCL_d2"/>
    <property type="match status" value="1"/>
</dbReference>
<dbReference type="Gene3D" id="3.10.110.10">
    <property type="entry name" value="Ubiquitin Conjugating Enzyme"/>
    <property type="match status" value="1"/>
</dbReference>
<dbReference type="Gene3D" id="3.10.110.20">
    <property type="entry name" value="RWD domain-like"/>
    <property type="match status" value="1"/>
</dbReference>
<feature type="domain" description="RING-type" evidence="4">
    <location>
        <begin position="314"/>
        <end position="368"/>
    </location>
</feature>
<evidence type="ECO:0000256" key="3">
    <source>
        <dbReference type="PROSITE-ProRule" id="PRU00175"/>
    </source>
</evidence>
<evidence type="ECO:0000256" key="2">
    <source>
        <dbReference type="ARBA" id="ARBA00022833"/>
    </source>
</evidence>
<dbReference type="CDD" id="cd23832">
    <property type="entry name" value="DRWD-C_FANCL"/>
    <property type="match status" value="1"/>
</dbReference>
<dbReference type="PANTHER" id="PTHR13206">
    <property type="entry name" value="UBIQUITIN LIGASE PROTEIN PHF9 FANCONI ANEMIA GROUP L PROTEIN"/>
    <property type="match status" value="1"/>
</dbReference>